<keyword evidence="5" id="KW-1185">Reference proteome</keyword>
<dbReference type="GO" id="GO:0001786">
    <property type="term" value="F:phosphatidylserine binding"/>
    <property type="evidence" value="ECO:0007669"/>
    <property type="project" value="TreeGrafter"/>
</dbReference>
<feature type="region of interest" description="Disordered" evidence="1">
    <location>
        <begin position="1"/>
        <end position="25"/>
    </location>
</feature>
<feature type="transmembrane region" description="Helical" evidence="2">
    <location>
        <begin position="37"/>
        <end position="57"/>
    </location>
</feature>
<accession>A0A8T0A2X3</accession>
<dbReference type="Pfam" id="PF00168">
    <property type="entry name" value="C2"/>
    <property type="match status" value="2"/>
</dbReference>
<feature type="region of interest" description="Disordered" evidence="1">
    <location>
        <begin position="84"/>
        <end position="162"/>
    </location>
</feature>
<comment type="caution">
    <text evidence="4">The sequence shown here is derived from an EMBL/GenBank/DDBJ whole genome shotgun (WGS) entry which is preliminary data.</text>
</comment>
<dbReference type="AlphaFoldDB" id="A0A8T0A2X3"/>
<dbReference type="InterPro" id="IPR035892">
    <property type="entry name" value="C2_domain_sf"/>
</dbReference>
<dbReference type="Proteomes" id="UP000605970">
    <property type="component" value="Unassembled WGS sequence"/>
</dbReference>
<dbReference type="InterPro" id="IPR000008">
    <property type="entry name" value="C2_dom"/>
</dbReference>
<organism evidence="4 5">
    <name type="scientific">Meloidogyne graminicola</name>
    <dbReference type="NCBI Taxonomy" id="189291"/>
    <lineage>
        <taxon>Eukaryota</taxon>
        <taxon>Metazoa</taxon>
        <taxon>Ecdysozoa</taxon>
        <taxon>Nematoda</taxon>
        <taxon>Chromadorea</taxon>
        <taxon>Rhabditida</taxon>
        <taxon>Tylenchina</taxon>
        <taxon>Tylenchomorpha</taxon>
        <taxon>Tylenchoidea</taxon>
        <taxon>Meloidogynidae</taxon>
        <taxon>Meloidogyninae</taxon>
        <taxon>Meloidogyne</taxon>
    </lineage>
</organism>
<dbReference type="GO" id="GO:0030424">
    <property type="term" value="C:axon"/>
    <property type="evidence" value="ECO:0007669"/>
    <property type="project" value="TreeGrafter"/>
</dbReference>
<name>A0A8T0A2X3_9BILA</name>
<keyword evidence="2" id="KW-0472">Membrane</keyword>
<feature type="compositionally biased region" description="Low complexity" evidence="1">
    <location>
        <begin position="123"/>
        <end position="147"/>
    </location>
</feature>
<sequence length="530" mass="58841">MEGEPLFFRNDRGPSSSVRSPPIGQNGRNSISFGSQMLAVGAGFCVFIVLLAFFAAIQHRKRRRNSSSSSSSSFVSTSRSPLIHKFSSSSGQQRHHSASQAIPPPLPPPQYLRCSNQNLRKCSSPGGSDYSLSSSSSTYSSAHSLSPISPYGHNNPHQQQHQQQYLIGGTNAQGNLFTGIDFNPYGNNGGRISAPPPTAATISFNGTEKRRSFPYGQQHNGTTNNVGNIPSELIIDKERGRGSVSLQLAYDVNNLALQITVLACNGLPKFSDSTPLNPYIKLRLLPDGQHRVKTRILRDTTEPIFDEAFTMYGLGAETIKNCQLHLAALAFDRYNGDTVLGEAIYSLSSADLSLRGEPCNISLKWEERQPFNKENCNEQKNYFRGKALVAINYETKTRQIQFALKQMADLPKDMTLGLPDPYAKIYALINGTKRIAKHKTNIYKRTQTPLFNENDWLNFTLPVGLGNDGIPKTLSFQVVLFNHDGVKRNEPIGQFTIDAESPQFINAFKDNYKLNKIESVEEEWHNIQAF</sequence>
<evidence type="ECO:0000256" key="1">
    <source>
        <dbReference type="SAM" id="MobiDB-lite"/>
    </source>
</evidence>
<dbReference type="GO" id="GO:0070382">
    <property type="term" value="C:exocytic vesicle"/>
    <property type="evidence" value="ECO:0007669"/>
    <property type="project" value="TreeGrafter"/>
</dbReference>
<feature type="domain" description="C2" evidence="3">
    <location>
        <begin position="383"/>
        <end position="512"/>
    </location>
</feature>
<protein>
    <recommendedName>
        <fullName evidence="3">C2 domain-containing protein</fullName>
    </recommendedName>
</protein>
<evidence type="ECO:0000259" key="3">
    <source>
        <dbReference type="PROSITE" id="PS50004"/>
    </source>
</evidence>
<dbReference type="Gene3D" id="2.60.40.150">
    <property type="entry name" value="C2 domain"/>
    <property type="match status" value="2"/>
</dbReference>
<evidence type="ECO:0000313" key="4">
    <source>
        <dbReference type="EMBL" id="KAF7639765.1"/>
    </source>
</evidence>
<dbReference type="GO" id="GO:0000149">
    <property type="term" value="F:SNARE binding"/>
    <property type="evidence" value="ECO:0007669"/>
    <property type="project" value="TreeGrafter"/>
</dbReference>
<evidence type="ECO:0000256" key="2">
    <source>
        <dbReference type="SAM" id="Phobius"/>
    </source>
</evidence>
<dbReference type="GO" id="GO:0098793">
    <property type="term" value="C:presynapse"/>
    <property type="evidence" value="ECO:0007669"/>
    <property type="project" value="GOC"/>
</dbReference>
<reference evidence="4" key="1">
    <citation type="journal article" date="2020" name="Ecol. Evol.">
        <title>Genome structure and content of the rice root-knot nematode (Meloidogyne graminicola).</title>
        <authorList>
            <person name="Phan N.T."/>
            <person name="Danchin E.G.J."/>
            <person name="Klopp C."/>
            <person name="Perfus-Barbeoch L."/>
            <person name="Kozlowski D.K."/>
            <person name="Koutsovoulos G.D."/>
            <person name="Lopez-Roques C."/>
            <person name="Bouchez O."/>
            <person name="Zahm M."/>
            <person name="Besnard G."/>
            <person name="Bellafiore S."/>
        </authorList>
    </citation>
    <scope>NUCLEOTIDE SEQUENCE</scope>
    <source>
        <strain evidence="4">VN-18</strain>
    </source>
</reference>
<dbReference type="PROSITE" id="PS50004">
    <property type="entry name" value="C2"/>
    <property type="match status" value="2"/>
</dbReference>
<dbReference type="GO" id="GO:0005886">
    <property type="term" value="C:plasma membrane"/>
    <property type="evidence" value="ECO:0007669"/>
    <property type="project" value="TreeGrafter"/>
</dbReference>
<dbReference type="PANTHER" id="PTHR10024">
    <property type="entry name" value="SYNAPTOTAGMIN"/>
    <property type="match status" value="1"/>
</dbReference>
<keyword evidence="2" id="KW-1133">Transmembrane helix</keyword>
<dbReference type="GO" id="GO:0048791">
    <property type="term" value="P:calcium ion-regulated exocytosis of neurotransmitter"/>
    <property type="evidence" value="ECO:0007669"/>
    <property type="project" value="TreeGrafter"/>
</dbReference>
<evidence type="ECO:0000313" key="5">
    <source>
        <dbReference type="Proteomes" id="UP000605970"/>
    </source>
</evidence>
<proteinExistence type="predicted"/>
<gene>
    <name evidence="4" type="ORF">Mgra_00000687</name>
</gene>
<dbReference type="GO" id="GO:0030276">
    <property type="term" value="F:clathrin binding"/>
    <property type="evidence" value="ECO:0007669"/>
    <property type="project" value="TreeGrafter"/>
</dbReference>
<feature type="domain" description="C2" evidence="3">
    <location>
        <begin position="240"/>
        <end position="361"/>
    </location>
</feature>
<dbReference type="SUPFAM" id="SSF49562">
    <property type="entry name" value="C2 domain (Calcium/lipid-binding domain, CaLB)"/>
    <property type="match status" value="2"/>
</dbReference>
<keyword evidence="2" id="KW-0812">Transmembrane</keyword>
<dbReference type="PANTHER" id="PTHR10024:SF369">
    <property type="entry name" value="FI18813P1"/>
    <property type="match status" value="1"/>
</dbReference>
<dbReference type="GO" id="GO:0005544">
    <property type="term" value="F:calcium-dependent phospholipid binding"/>
    <property type="evidence" value="ECO:0007669"/>
    <property type="project" value="TreeGrafter"/>
</dbReference>
<dbReference type="SMART" id="SM00239">
    <property type="entry name" value="C2"/>
    <property type="match status" value="2"/>
</dbReference>
<dbReference type="GO" id="GO:0006906">
    <property type="term" value="P:vesicle fusion"/>
    <property type="evidence" value="ECO:0007669"/>
    <property type="project" value="TreeGrafter"/>
</dbReference>
<dbReference type="GO" id="GO:0005509">
    <property type="term" value="F:calcium ion binding"/>
    <property type="evidence" value="ECO:0007669"/>
    <property type="project" value="TreeGrafter"/>
</dbReference>
<dbReference type="EMBL" id="JABEBT010000003">
    <property type="protein sequence ID" value="KAF7639765.1"/>
    <property type="molecule type" value="Genomic_DNA"/>
</dbReference>
<dbReference type="OrthoDB" id="67700at2759"/>